<dbReference type="OrthoDB" id="7280611at2759"/>
<protein>
    <submittedName>
        <fullName evidence="1">Uncharacterized protein</fullName>
    </submittedName>
</protein>
<comment type="caution">
    <text evidence="1">The sequence shown here is derived from an EMBL/GenBank/DDBJ whole genome shotgun (WGS) entry which is preliminary data.</text>
</comment>
<dbReference type="Proteomes" id="UP000299102">
    <property type="component" value="Unassembled WGS sequence"/>
</dbReference>
<organism evidence="1 2">
    <name type="scientific">Eumeta variegata</name>
    <name type="common">Bagworm moth</name>
    <name type="synonym">Eumeta japonica</name>
    <dbReference type="NCBI Taxonomy" id="151549"/>
    <lineage>
        <taxon>Eukaryota</taxon>
        <taxon>Metazoa</taxon>
        <taxon>Ecdysozoa</taxon>
        <taxon>Arthropoda</taxon>
        <taxon>Hexapoda</taxon>
        <taxon>Insecta</taxon>
        <taxon>Pterygota</taxon>
        <taxon>Neoptera</taxon>
        <taxon>Endopterygota</taxon>
        <taxon>Lepidoptera</taxon>
        <taxon>Glossata</taxon>
        <taxon>Ditrysia</taxon>
        <taxon>Tineoidea</taxon>
        <taxon>Psychidae</taxon>
        <taxon>Oiketicinae</taxon>
        <taxon>Eumeta</taxon>
    </lineage>
</organism>
<sequence length="88" mass="9943">MDGFCVHAAGDEDSNRVLVEDNEMENWWFIFLSASSSEIVEVSLQIMVAVVCDKINAKEEELKATLANHLCCASLGELFKFVYRLIKK</sequence>
<gene>
    <name evidence="1" type="ORF">EVAR_17174_1</name>
</gene>
<dbReference type="AlphaFoldDB" id="A0A4C1U9P5"/>
<accession>A0A4C1U9P5</accession>
<proteinExistence type="predicted"/>
<evidence type="ECO:0000313" key="1">
    <source>
        <dbReference type="EMBL" id="GBP22820.1"/>
    </source>
</evidence>
<evidence type="ECO:0000313" key="2">
    <source>
        <dbReference type="Proteomes" id="UP000299102"/>
    </source>
</evidence>
<keyword evidence="2" id="KW-1185">Reference proteome</keyword>
<reference evidence="1 2" key="1">
    <citation type="journal article" date="2019" name="Commun. Biol.">
        <title>The bagworm genome reveals a unique fibroin gene that provides high tensile strength.</title>
        <authorList>
            <person name="Kono N."/>
            <person name="Nakamura H."/>
            <person name="Ohtoshi R."/>
            <person name="Tomita M."/>
            <person name="Numata K."/>
            <person name="Arakawa K."/>
        </authorList>
    </citation>
    <scope>NUCLEOTIDE SEQUENCE [LARGE SCALE GENOMIC DNA]</scope>
</reference>
<dbReference type="EMBL" id="BGZK01000144">
    <property type="protein sequence ID" value="GBP22820.1"/>
    <property type="molecule type" value="Genomic_DNA"/>
</dbReference>
<name>A0A4C1U9P5_EUMVA</name>